<feature type="domain" description="Immunoglobulin subtype 2" evidence="7">
    <location>
        <begin position="546"/>
        <end position="615"/>
    </location>
</feature>
<evidence type="ECO:0000259" key="7">
    <source>
        <dbReference type="SMART" id="SM00408"/>
    </source>
</evidence>
<dbReference type="PANTHER" id="PTHR44170:SF6">
    <property type="entry name" value="CONTACTIN"/>
    <property type="match status" value="1"/>
</dbReference>
<dbReference type="PANTHER" id="PTHR44170">
    <property type="entry name" value="PROTEIN SIDEKICK"/>
    <property type="match status" value="1"/>
</dbReference>
<keyword evidence="3" id="KW-0472">Membrane</keyword>
<dbReference type="InterPro" id="IPR013098">
    <property type="entry name" value="Ig_I-set"/>
</dbReference>
<evidence type="ECO:0000256" key="4">
    <source>
        <dbReference type="SAM" id="SignalP"/>
    </source>
</evidence>
<gene>
    <name evidence="9" type="ORF">MAR_005426</name>
</gene>
<dbReference type="InterPro" id="IPR016186">
    <property type="entry name" value="C-type_lectin-like/link_sf"/>
</dbReference>
<dbReference type="SMART" id="SM00034">
    <property type="entry name" value="CLECT"/>
    <property type="match status" value="1"/>
</dbReference>
<dbReference type="CDD" id="cd00063">
    <property type="entry name" value="FN3"/>
    <property type="match status" value="3"/>
</dbReference>
<proteinExistence type="predicted"/>
<organism evidence="9 10">
    <name type="scientific">Mya arenaria</name>
    <name type="common">Soft-shell clam</name>
    <dbReference type="NCBI Taxonomy" id="6604"/>
    <lineage>
        <taxon>Eukaryota</taxon>
        <taxon>Metazoa</taxon>
        <taxon>Spiralia</taxon>
        <taxon>Lophotrochozoa</taxon>
        <taxon>Mollusca</taxon>
        <taxon>Bivalvia</taxon>
        <taxon>Autobranchia</taxon>
        <taxon>Heteroconchia</taxon>
        <taxon>Euheterodonta</taxon>
        <taxon>Imparidentia</taxon>
        <taxon>Neoheterodontei</taxon>
        <taxon>Myida</taxon>
        <taxon>Myoidea</taxon>
        <taxon>Myidae</taxon>
        <taxon>Mya</taxon>
    </lineage>
</organism>
<keyword evidence="2" id="KW-1015">Disulfide bond</keyword>
<evidence type="ECO:0000256" key="2">
    <source>
        <dbReference type="ARBA" id="ARBA00023157"/>
    </source>
</evidence>
<feature type="domain" description="Immunoglobulin subtype 2" evidence="7">
    <location>
        <begin position="361"/>
        <end position="425"/>
    </location>
</feature>
<accession>A0ABY7F3B5</accession>
<feature type="domain" description="Immunoglobulin" evidence="8">
    <location>
        <begin position="540"/>
        <end position="626"/>
    </location>
</feature>
<sequence length="1216" mass="135602">MESSVVLVTLVGIWSCIHGITAQLFSYGCPKGWVNHDAQCYRFVSELLFYEEAEAACFSQGAKLASITTSGEHEFISSWLRGTSRWTNITGSTPAAYICEVEQGAALAQDILNRDYDYGLGVTDVKEIQRGPVIVRQPEDIYYIEGAWEVDFECVATGTPLPRYTWWRRGNVQEIATQVTSAISNRYTITGGRLVISSPEQTEDQFMYHCKAENEVGAVLSNEATLYFGYLDQFSNIRPKPVYAAEFKGTKMECGAPSYSPRVNYEWFKNAATNIFVYEGHGNLFVSNDGSLYVSEVQPTDANKNYFCVVTLVKPDNARFAKSNSVSRTNMGIELLLSGDTNNDADYGPILHTNVFPQNTIKGSNIRMECVAYGSPPLNYQWYRADGRPFVAGTKLRDLNRVLTIDNASLEAEGDYICRCTRGSGSSKTQTITLNMDAKPYFPYPIGNKFLDVGMRFDWHCMAVARPKATYSWYKNGARIDSIPGVLEIRANVLTILSVDKLRDEGMYQCAATNNYGTTFSLGELKVLALTPNFKRHPLPQVTLVPLGGNANIPCSVEGAPTPTVTWIKNGGPMGLTPGNLNDRIGMDTSYGLVLTSIAMSDQGLYTCKADNQFGTATNSTEVRVVDGIIWRSRLLNETNVQVNRTAFLYCEASTNVNFDISYVWKFNGHPINFLLQKEYILYKNMGRYECEARTTIHSKTSSGLLRVNGPPLMPAGVYVLDNTVTPRSVTLVWTWFVAIEHGAPIVGYDIEAESNFKPNVWTVVAADIPESIAAREAADQGKRGTQRAATVDGLIPNTNYRFRVRATNAFGKGQEASKPTTSVKLMPSAPVVAPRNVGGGGGKVGTLQIIWDILEPAEHCGDNLNYIIYWKKMNDAKDYKRIMVAARNSKAQGPNSTVQYIYSAEAMPAADVRMEDMETFNGTCIIVHWESVADTRQAVGGKIRGYRVQYFADMFGNAKHDEEPDPNVLEVLSKDVYGQTDHVKLVGLFSNMEYLARVMVINGAGVGTKGNWRRGETYNDMLHDYPTHIKVYEVSQHSVRVHWRGVGVHAGEESLEGYIIRIFKVQEDIRNAVDTTVGKVNEAIINGLQSNTVYVCRVLGTSRAGDGALSEAVYFSLTSSDSRSVNLNIDPSTSEKKHYFNCLQLEIHFNMCSIYNLDIYCFVLNVTYNLYFLFTFRYSFFLGKCKLNKSILTANVKFRKKHIITLINIEKWRHG</sequence>
<dbReference type="InterPro" id="IPR001304">
    <property type="entry name" value="C-type_lectin-like"/>
</dbReference>
<evidence type="ECO:0000259" key="6">
    <source>
        <dbReference type="SMART" id="SM00060"/>
    </source>
</evidence>
<evidence type="ECO:0000313" key="9">
    <source>
        <dbReference type="EMBL" id="WAR15321.1"/>
    </source>
</evidence>
<evidence type="ECO:0000256" key="3">
    <source>
        <dbReference type="SAM" id="Phobius"/>
    </source>
</evidence>
<keyword evidence="3" id="KW-1133">Transmembrane helix</keyword>
<keyword evidence="4" id="KW-0732">Signal</keyword>
<reference evidence="9" key="1">
    <citation type="submission" date="2022-11" db="EMBL/GenBank/DDBJ databases">
        <title>Centuries of genome instability and evolution in soft-shell clam transmissible cancer (bioRxiv).</title>
        <authorList>
            <person name="Hart S.F.M."/>
            <person name="Yonemitsu M.A."/>
            <person name="Giersch R.M."/>
            <person name="Beal B.F."/>
            <person name="Arriagada G."/>
            <person name="Davis B.W."/>
            <person name="Ostrander E.A."/>
            <person name="Goff S.P."/>
            <person name="Metzger M.J."/>
        </authorList>
    </citation>
    <scope>NUCLEOTIDE SEQUENCE</scope>
    <source>
        <strain evidence="9">MELC-2E11</strain>
        <tissue evidence="9">Siphon/mantle</tissue>
    </source>
</reference>
<feature type="domain" description="Immunoglobulin" evidence="8">
    <location>
        <begin position="355"/>
        <end position="437"/>
    </location>
</feature>
<feature type="domain" description="Immunoglobulin" evidence="8">
    <location>
        <begin position="138"/>
        <end position="229"/>
    </location>
</feature>
<feature type="signal peptide" evidence="4">
    <location>
        <begin position="1"/>
        <end position="22"/>
    </location>
</feature>
<dbReference type="Gene3D" id="2.60.40.10">
    <property type="entry name" value="Immunoglobulins"/>
    <property type="match status" value="8"/>
</dbReference>
<keyword evidence="10" id="KW-1185">Reference proteome</keyword>
<evidence type="ECO:0000259" key="5">
    <source>
        <dbReference type="SMART" id="SM00034"/>
    </source>
</evidence>
<dbReference type="PRINTS" id="PR00014">
    <property type="entry name" value="FNTYPEIII"/>
</dbReference>
<dbReference type="SMART" id="SM00408">
    <property type="entry name" value="IGc2"/>
    <property type="match status" value="4"/>
</dbReference>
<dbReference type="Pfam" id="PF00041">
    <property type="entry name" value="fn3"/>
    <property type="match status" value="2"/>
</dbReference>
<dbReference type="InterPro" id="IPR003598">
    <property type="entry name" value="Ig_sub2"/>
</dbReference>
<dbReference type="InterPro" id="IPR003599">
    <property type="entry name" value="Ig_sub"/>
</dbReference>
<dbReference type="Pfam" id="PF13927">
    <property type="entry name" value="Ig_3"/>
    <property type="match status" value="3"/>
</dbReference>
<feature type="domain" description="Fibronectin type-III" evidence="6">
    <location>
        <begin position="1024"/>
        <end position="1108"/>
    </location>
</feature>
<feature type="chain" id="PRO_5046329938" evidence="4">
    <location>
        <begin position="23"/>
        <end position="1216"/>
    </location>
</feature>
<feature type="domain" description="Immunoglobulin subtype 2" evidence="7">
    <location>
        <begin position="144"/>
        <end position="217"/>
    </location>
</feature>
<evidence type="ECO:0000256" key="1">
    <source>
        <dbReference type="ARBA" id="ARBA00022737"/>
    </source>
</evidence>
<dbReference type="SUPFAM" id="SSF48726">
    <property type="entry name" value="Immunoglobulin"/>
    <property type="match status" value="6"/>
</dbReference>
<feature type="domain" description="Immunoglobulin" evidence="8">
    <location>
        <begin position="636"/>
        <end position="709"/>
    </location>
</feature>
<feature type="domain" description="Immunoglobulin" evidence="8">
    <location>
        <begin position="446"/>
        <end position="528"/>
    </location>
</feature>
<dbReference type="SUPFAM" id="SSF56436">
    <property type="entry name" value="C-type lectin-like"/>
    <property type="match status" value="1"/>
</dbReference>
<dbReference type="Proteomes" id="UP001164746">
    <property type="component" value="Chromosome 9"/>
</dbReference>
<name>A0ABY7F3B5_MYAAR</name>
<dbReference type="InterPro" id="IPR036116">
    <property type="entry name" value="FN3_sf"/>
</dbReference>
<feature type="transmembrane region" description="Helical" evidence="3">
    <location>
        <begin position="1158"/>
        <end position="1181"/>
    </location>
</feature>
<keyword evidence="1" id="KW-0677">Repeat</keyword>
<dbReference type="InterPro" id="IPR013783">
    <property type="entry name" value="Ig-like_fold"/>
</dbReference>
<feature type="domain" description="Immunoglobulin" evidence="8">
    <location>
        <begin position="239"/>
        <end position="329"/>
    </location>
</feature>
<evidence type="ECO:0000313" key="10">
    <source>
        <dbReference type="Proteomes" id="UP001164746"/>
    </source>
</evidence>
<feature type="domain" description="C-type lectin" evidence="5">
    <location>
        <begin position="29"/>
        <end position="211"/>
    </location>
</feature>
<dbReference type="InterPro" id="IPR016187">
    <property type="entry name" value="CTDL_fold"/>
</dbReference>
<dbReference type="SMART" id="SM00409">
    <property type="entry name" value="IG"/>
    <property type="match status" value="6"/>
</dbReference>
<keyword evidence="3" id="KW-0812">Transmembrane</keyword>
<dbReference type="InterPro" id="IPR036179">
    <property type="entry name" value="Ig-like_dom_sf"/>
</dbReference>
<dbReference type="Gene3D" id="3.10.100.10">
    <property type="entry name" value="Mannose-Binding Protein A, subunit A"/>
    <property type="match status" value="1"/>
</dbReference>
<evidence type="ECO:0000259" key="8">
    <source>
        <dbReference type="SMART" id="SM00409"/>
    </source>
</evidence>
<dbReference type="InterPro" id="IPR003961">
    <property type="entry name" value="FN3_dom"/>
</dbReference>
<protein>
    <submittedName>
        <fullName evidence="9">CONT-like protein</fullName>
    </submittedName>
</protein>
<dbReference type="SUPFAM" id="SSF49265">
    <property type="entry name" value="Fibronectin type III"/>
    <property type="match status" value="2"/>
</dbReference>
<feature type="domain" description="Fibronectin type-III" evidence="6">
    <location>
        <begin position="712"/>
        <end position="814"/>
    </location>
</feature>
<feature type="domain" description="Immunoglobulin subtype 2" evidence="7">
    <location>
        <begin position="452"/>
        <end position="517"/>
    </location>
</feature>
<dbReference type="Pfam" id="PF07679">
    <property type="entry name" value="I-set"/>
    <property type="match status" value="1"/>
</dbReference>
<dbReference type="EMBL" id="CP111020">
    <property type="protein sequence ID" value="WAR15321.1"/>
    <property type="molecule type" value="Genomic_DNA"/>
</dbReference>
<dbReference type="SMART" id="SM00060">
    <property type="entry name" value="FN3"/>
    <property type="match status" value="3"/>
</dbReference>
<feature type="domain" description="Fibronectin type-III" evidence="6">
    <location>
        <begin position="907"/>
        <end position="1008"/>
    </location>
</feature>